<dbReference type="eggNOG" id="COG0730">
    <property type="taxonomic scope" value="Bacteria"/>
</dbReference>
<feature type="transmembrane region" description="Helical" evidence="5">
    <location>
        <begin position="71"/>
        <end position="95"/>
    </location>
</feature>
<feature type="transmembrane region" description="Helical" evidence="5">
    <location>
        <begin position="239"/>
        <end position="258"/>
    </location>
</feature>
<dbReference type="EMBL" id="CP002347">
    <property type="protein sequence ID" value="ADR19432.1"/>
    <property type="molecule type" value="Genomic_DNA"/>
</dbReference>
<feature type="transmembrane region" description="Helical" evidence="5">
    <location>
        <begin position="107"/>
        <end position="126"/>
    </location>
</feature>
<evidence type="ECO:0000256" key="2">
    <source>
        <dbReference type="ARBA" id="ARBA00022692"/>
    </source>
</evidence>
<dbReference type="PANTHER" id="PTHR43701">
    <property type="entry name" value="MEMBRANE TRANSPORTER PROTEIN MJ0441-RELATED"/>
    <property type="match status" value="1"/>
</dbReference>
<protein>
    <recommendedName>
        <fullName evidence="5">Probable membrane transporter protein</fullName>
    </recommendedName>
</protein>
<gene>
    <name evidence="6" type="ordered locus">Calni_1524</name>
</gene>
<keyword evidence="4 5" id="KW-0472">Membrane</keyword>
<dbReference type="PANTHER" id="PTHR43701:SF2">
    <property type="entry name" value="MEMBRANE TRANSPORTER PROTEIN YJNA-RELATED"/>
    <property type="match status" value="1"/>
</dbReference>
<evidence type="ECO:0000256" key="4">
    <source>
        <dbReference type="ARBA" id="ARBA00023136"/>
    </source>
</evidence>
<dbReference type="GO" id="GO:0005886">
    <property type="term" value="C:plasma membrane"/>
    <property type="evidence" value="ECO:0007669"/>
    <property type="project" value="UniProtKB-SubCell"/>
</dbReference>
<dbReference type="AlphaFoldDB" id="E4TES5"/>
<keyword evidence="2 5" id="KW-0812">Transmembrane</keyword>
<comment type="similarity">
    <text evidence="5">Belongs to the 4-toluene sulfonate uptake permease (TSUP) (TC 2.A.102) family.</text>
</comment>
<dbReference type="Proteomes" id="UP000007039">
    <property type="component" value="Chromosome"/>
</dbReference>
<feature type="transmembrane region" description="Helical" evidence="5">
    <location>
        <begin position="138"/>
        <end position="159"/>
    </location>
</feature>
<dbReference type="RefSeq" id="WP_013451643.1">
    <property type="nucleotide sequence ID" value="NC_014758.1"/>
</dbReference>
<name>E4TES5_CALNY</name>
<evidence type="ECO:0000313" key="7">
    <source>
        <dbReference type="Proteomes" id="UP000007039"/>
    </source>
</evidence>
<dbReference type="HOGENOM" id="CLU_070574_0_0_0"/>
<keyword evidence="3 5" id="KW-1133">Transmembrane helix</keyword>
<comment type="subcellular location">
    <subcellularLocation>
        <location evidence="5">Cell membrane</location>
        <topology evidence="5">Multi-pass membrane protein</topology>
    </subcellularLocation>
    <subcellularLocation>
        <location evidence="1">Membrane</location>
        <topology evidence="1">Multi-pass membrane protein</topology>
    </subcellularLocation>
</comment>
<reference key="1">
    <citation type="submission" date="2010-11" db="EMBL/GenBank/DDBJ databases">
        <title>The complete genome of chromosome of Calditerrivibrio nitroreducens DSM 19672.</title>
        <authorList>
            <consortium name="US DOE Joint Genome Institute (JGI-PGF)"/>
            <person name="Lucas S."/>
            <person name="Copeland A."/>
            <person name="Lapidus A."/>
            <person name="Bruce D."/>
            <person name="Goodwin L."/>
            <person name="Pitluck S."/>
            <person name="Kyrpides N."/>
            <person name="Mavromatis K."/>
            <person name="Ivanova N."/>
            <person name="Mikhailova N."/>
            <person name="Zeytun A."/>
            <person name="Brettin T."/>
            <person name="Detter J.C."/>
            <person name="Tapia R."/>
            <person name="Han C."/>
            <person name="Land M."/>
            <person name="Hauser L."/>
            <person name="Markowitz V."/>
            <person name="Cheng J.-F."/>
            <person name="Hugenholtz P."/>
            <person name="Woyke T."/>
            <person name="Wu D."/>
            <person name="Spring S."/>
            <person name="Schroeder M."/>
            <person name="Brambilla E."/>
            <person name="Klenk H.-P."/>
            <person name="Eisen J.A."/>
        </authorList>
    </citation>
    <scope>NUCLEOTIDE SEQUENCE [LARGE SCALE GENOMIC DNA]</scope>
    <source>
        <strain>DSM 19672</strain>
    </source>
</reference>
<organism evidence="6 7">
    <name type="scientific">Calditerrivibrio nitroreducens (strain DSM 19672 / NBRC 101217 / Yu37-1)</name>
    <dbReference type="NCBI Taxonomy" id="768670"/>
    <lineage>
        <taxon>Bacteria</taxon>
        <taxon>Pseudomonadati</taxon>
        <taxon>Deferribacterota</taxon>
        <taxon>Deferribacteres</taxon>
        <taxon>Deferribacterales</taxon>
        <taxon>Calditerrivibrionaceae</taxon>
    </lineage>
</organism>
<dbReference type="STRING" id="768670.Calni_1524"/>
<keyword evidence="7" id="KW-1185">Reference proteome</keyword>
<reference evidence="6 7" key="2">
    <citation type="journal article" date="2011" name="Stand. Genomic Sci.">
        <title>Complete genome sequence of Calditerrivibrio nitroreducens type strain (Yu37-1).</title>
        <authorList>
            <person name="Pitluck S."/>
            <person name="Sikorski J."/>
            <person name="Zeytun A."/>
            <person name="Lapidus A."/>
            <person name="Nolan M."/>
            <person name="Lucas S."/>
            <person name="Hammon N."/>
            <person name="Deshpande S."/>
            <person name="Cheng J.F."/>
            <person name="Tapia R."/>
            <person name="Han C."/>
            <person name="Goodwin L."/>
            <person name="Liolios K."/>
            <person name="Pagani I."/>
            <person name="Ivanova N."/>
            <person name="Mavromatis K."/>
            <person name="Pati A."/>
            <person name="Chen A."/>
            <person name="Palaniappan K."/>
            <person name="Hauser L."/>
            <person name="Chang Y.J."/>
            <person name="Jeffries C.D."/>
            <person name="Detter J.C."/>
            <person name="Brambilla E."/>
            <person name="Djao O.D."/>
            <person name="Rohde M."/>
            <person name="Spring S."/>
            <person name="Goker M."/>
            <person name="Woyke T."/>
            <person name="Bristow J."/>
            <person name="Eisen J.A."/>
            <person name="Markowitz V."/>
            <person name="Hugenholtz P."/>
            <person name="Kyrpides N.C."/>
            <person name="Klenk H.P."/>
            <person name="Land M."/>
        </authorList>
    </citation>
    <scope>NUCLEOTIDE SEQUENCE [LARGE SCALE GENOMIC DNA]</scope>
    <source>
        <strain evidence="7">DSM 19672 / NBRC 101217 / Yu37-1</strain>
    </source>
</reference>
<feature type="transmembrane region" description="Helical" evidence="5">
    <location>
        <begin position="31"/>
        <end position="59"/>
    </location>
</feature>
<evidence type="ECO:0000256" key="3">
    <source>
        <dbReference type="ARBA" id="ARBA00022989"/>
    </source>
</evidence>
<dbReference type="InterPro" id="IPR051598">
    <property type="entry name" value="TSUP/Inactive_protease-like"/>
</dbReference>
<keyword evidence="5" id="KW-1003">Cell membrane</keyword>
<evidence type="ECO:0000256" key="5">
    <source>
        <dbReference type="RuleBase" id="RU363041"/>
    </source>
</evidence>
<sequence precursor="true">MRNFLSILTGFLVGNLGGLMGLGGAEFRIPVLIYIFKFAILPGIVINLTVSFFTVLFSFIFRGFIVPFDLVFSYILIALNILMGSLIGSYVGVHFATSVNQALLKKIVAIFLIFVALILFFHDLVYENGYILNLQNIVRIPLGFVLGVFIGVFSSMLGVAGGELIIPTLLFIYNVDIKIAGSVSLMISLPTIIMGIYKYNKKGFSKVISEEKNFIFLMVIGSILGSLLGSFFLKQFSSHGLRVMLGVVLTISSLKMLYINKKN</sequence>
<accession>E4TES5</accession>
<evidence type="ECO:0000313" key="6">
    <source>
        <dbReference type="EMBL" id="ADR19432.1"/>
    </source>
</evidence>
<proteinExistence type="inferred from homology"/>
<dbReference type="Pfam" id="PF01925">
    <property type="entry name" value="TauE"/>
    <property type="match status" value="2"/>
</dbReference>
<dbReference type="OrthoDB" id="5366030at2"/>
<feature type="transmembrane region" description="Helical" evidence="5">
    <location>
        <begin position="171"/>
        <end position="193"/>
    </location>
</feature>
<feature type="transmembrane region" description="Helical" evidence="5">
    <location>
        <begin position="214"/>
        <end position="233"/>
    </location>
</feature>
<dbReference type="InterPro" id="IPR002781">
    <property type="entry name" value="TM_pro_TauE-like"/>
</dbReference>
<evidence type="ECO:0000256" key="1">
    <source>
        <dbReference type="ARBA" id="ARBA00004141"/>
    </source>
</evidence>
<dbReference type="KEGG" id="cni:Calni_1524"/>